<proteinExistence type="predicted"/>
<gene>
    <name evidence="1" type="ORF">GALL_548130</name>
</gene>
<evidence type="ECO:0000313" key="1">
    <source>
        <dbReference type="EMBL" id="OIQ63646.1"/>
    </source>
</evidence>
<accession>A0A1J5NXZ1</accession>
<dbReference type="AlphaFoldDB" id="A0A1J5NXZ1"/>
<name>A0A1J5NXZ1_9ZZZZ</name>
<sequence>MRHPLTRRLAQDQLRLTNSQRDQNVGAQIFMREHPRRNAAVSNLDILGSQPCKHLRAPNPKLVRRHPVHRRRANKSGGKYAGRVCINLCGCADLLHLPRIQQHDPVGH</sequence>
<protein>
    <submittedName>
        <fullName evidence="1">Uncharacterized protein</fullName>
    </submittedName>
</protein>
<dbReference type="EMBL" id="MLJW01008823">
    <property type="protein sequence ID" value="OIQ63646.1"/>
    <property type="molecule type" value="Genomic_DNA"/>
</dbReference>
<organism evidence="1">
    <name type="scientific">mine drainage metagenome</name>
    <dbReference type="NCBI Taxonomy" id="410659"/>
    <lineage>
        <taxon>unclassified sequences</taxon>
        <taxon>metagenomes</taxon>
        <taxon>ecological metagenomes</taxon>
    </lineage>
</organism>
<reference evidence="1" key="1">
    <citation type="submission" date="2016-10" db="EMBL/GenBank/DDBJ databases">
        <title>Sequence of Gallionella enrichment culture.</title>
        <authorList>
            <person name="Poehlein A."/>
            <person name="Muehling M."/>
            <person name="Daniel R."/>
        </authorList>
    </citation>
    <scope>NUCLEOTIDE SEQUENCE</scope>
</reference>
<comment type="caution">
    <text evidence="1">The sequence shown here is derived from an EMBL/GenBank/DDBJ whole genome shotgun (WGS) entry which is preliminary data.</text>
</comment>